<evidence type="ECO:0000256" key="1">
    <source>
        <dbReference type="SAM" id="MobiDB-lite"/>
    </source>
</evidence>
<accession>A0A8J4DK70</accession>
<dbReference type="AlphaFoldDB" id="A0A8J4DK70"/>
<reference evidence="3" key="1">
    <citation type="submission" date="2021-01" db="EMBL/GenBank/DDBJ databases">
        <title>Whole genome shotgun sequence of Spirilliplanes yamanashiensis NBRC 15828.</title>
        <authorList>
            <person name="Komaki H."/>
            <person name="Tamura T."/>
        </authorList>
    </citation>
    <scope>NUCLEOTIDE SEQUENCE</scope>
    <source>
        <strain evidence="3">NBRC 15828</strain>
    </source>
</reference>
<feature type="region of interest" description="Disordered" evidence="1">
    <location>
        <begin position="62"/>
        <end position="82"/>
    </location>
</feature>
<dbReference type="EMBL" id="BOOY01000025">
    <property type="protein sequence ID" value="GIJ03988.1"/>
    <property type="molecule type" value="Genomic_DNA"/>
</dbReference>
<keyword evidence="2" id="KW-0472">Membrane</keyword>
<protein>
    <submittedName>
        <fullName evidence="3">Uncharacterized protein</fullName>
    </submittedName>
</protein>
<keyword evidence="4" id="KW-1185">Reference proteome</keyword>
<organism evidence="3 4">
    <name type="scientific">Spirilliplanes yamanashiensis</name>
    <dbReference type="NCBI Taxonomy" id="42233"/>
    <lineage>
        <taxon>Bacteria</taxon>
        <taxon>Bacillati</taxon>
        <taxon>Actinomycetota</taxon>
        <taxon>Actinomycetes</taxon>
        <taxon>Micromonosporales</taxon>
        <taxon>Micromonosporaceae</taxon>
        <taxon>Spirilliplanes</taxon>
    </lineage>
</organism>
<evidence type="ECO:0000256" key="2">
    <source>
        <dbReference type="SAM" id="Phobius"/>
    </source>
</evidence>
<feature type="transmembrane region" description="Helical" evidence="2">
    <location>
        <begin position="41"/>
        <end position="59"/>
    </location>
</feature>
<gene>
    <name evidence="3" type="ORF">Sya03_33400</name>
</gene>
<keyword evidence="2" id="KW-0812">Transmembrane</keyword>
<dbReference type="RefSeq" id="WP_203939228.1">
    <property type="nucleotide sequence ID" value="NZ_BAAAGJ010000002.1"/>
</dbReference>
<evidence type="ECO:0000313" key="3">
    <source>
        <dbReference type="EMBL" id="GIJ03988.1"/>
    </source>
</evidence>
<dbReference type="Proteomes" id="UP000652013">
    <property type="component" value="Unassembled WGS sequence"/>
</dbReference>
<keyword evidence="2" id="KW-1133">Transmembrane helix</keyword>
<proteinExistence type="predicted"/>
<sequence>MNDLDAFRAALHAEPPDLSPDGPDLAHIMRTGGRIRRRRRALAGAGAALAVAAVLAGGMQLQQPGASSPAGPGPAAPSVSTTIGSGGWRFEVRPVDSEFGVLAIGPEEGQAVMANEVEGSATAPGFHGVSISMLTGEKQTPTPLFGYYAGPADRITATAGGRVYAARIATPAARPDIRIFWFDPAEVGPTFRGKNLTAYDVAGNRLPDGNNTPGAG</sequence>
<evidence type="ECO:0000313" key="4">
    <source>
        <dbReference type="Proteomes" id="UP000652013"/>
    </source>
</evidence>
<comment type="caution">
    <text evidence="3">The sequence shown here is derived from an EMBL/GenBank/DDBJ whole genome shotgun (WGS) entry which is preliminary data.</text>
</comment>
<name>A0A8J4DK70_9ACTN</name>